<dbReference type="RefSeq" id="WP_071308531.1">
    <property type="nucleotide sequence ID" value="NZ_MLQR01000004.1"/>
</dbReference>
<dbReference type="GO" id="GO:0005886">
    <property type="term" value="C:plasma membrane"/>
    <property type="evidence" value="ECO:0007669"/>
    <property type="project" value="TreeGrafter"/>
</dbReference>
<dbReference type="CDD" id="cd01949">
    <property type="entry name" value="GGDEF"/>
    <property type="match status" value="1"/>
</dbReference>
<evidence type="ECO:0000313" key="5">
    <source>
        <dbReference type="Proteomes" id="UP000179524"/>
    </source>
</evidence>
<dbReference type="AlphaFoldDB" id="A0A1S2LVK5"/>
<dbReference type="InterPro" id="IPR050469">
    <property type="entry name" value="Diguanylate_Cyclase"/>
</dbReference>
<proteinExistence type="predicted"/>
<gene>
    <name evidence="4" type="ORF">BKP37_04745</name>
</gene>
<dbReference type="InterPro" id="IPR001789">
    <property type="entry name" value="Sig_transdc_resp-reg_receiver"/>
</dbReference>
<dbReference type="OrthoDB" id="9759607at2"/>
<keyword evidence="5" id="KW-1185">Reference proteome</keyword>
<evidence type="ECO:0000259" key="2">
    <source>
        <dbReference type="PROSITE" id="PS50110"/>
    </source>
</evidence>
<dbReference type="NCBIfam" id="TIGR00254">
    <property type="entry name" value="GGDEF"/>
    <property type="match status" value="1"/>
</dbReference>
<dbReference type="FunFam" id="3.30.70.270:FF:000001">
    <property type="entry name" value="Diguanylate cyclase domain protein"/>
    <property type="match status" value="1"/>
</dbReference>
<dbReference type="Pfam" id="PF00072">
    <property type="entry name" value="Response_reg"/>
    <property type="match status" value="2"/>
</dbReference>
<dbReference type="Proteomes" id="UP000179524">
    <property type="component" value="Unassembled WGS sequence"/>
</dbReference>
<organism evidence="4 5">
    <name type="scientific">Anaerobacillus alkalilacustris</name>
    <dbReference type="NCBI Taxonomy" id="393763"/>
    <lineage>
        <taxon>Bacteria</taxon>
        <taxon>Bacillati</taxon>
        <taxon>Bacillota</taxon>
        <taxon>Bacilli</taxon>
        <taxon>Bacillales</taxon>
        <taxon>Bacillaceae</taxon>
        <taxon>Anaerobacillus</taxon>
    </lineage>
</organism>
<dbReference type="InterPro" id="IPR043128">
    <property type="entry name" value="Rev_trsase/Diguanyl_cyclase"/>
</dbReference>
<keyword evidence="1" id="KW-0597">Phosphoprotein</keyword>
<dbReference type="PROSITE" id="PS50887">
    <property type="entry name" value="GGDEF"/>
    <property type="match status" value="1"/>
</dbReference>
<protein>
    <recommendedName>
        <fullName evidence="6">Diguanylate cyclase</fullName>
    </recommendedName>
</protein>
<dbReference type="InterPro" id="IPR011006">
    <property type="entry name" value="CheY-like_superfamily"/>
</dbReference>
<comment type="caution">
    <text evidence="1">Lacks conserved residue(s) required for the propagation of feature annotation.</text>
</comment>
<evidence type="ECO:0000313" key="4">
    <source>
        <dbReference type="EMBL" id="OIJ16548.1"/>
    </source>
</evidence>
<dbReference type="CDD" id="cd17574">
    <property type="entry name" value="REC_OmpR"/>
    <property type="match status" value="1"/>
</dbReference>
<dbReference type="SUPFAM" id="SSF52172">
    <property type="entry name" value="CheY-like"/>
    <property type="match status" value="2"/>
</dbReference>
<dbReference type="GO" id="GO:1902201">
    <property type="term" value="P:negative regulation of bacterial-type flagellum-dependent cell motility"/>
    <property type="evidence" value="ECO:0007669"/>
    <property type="project" value="TreeGrafter"/>
</dbReference>
<sequence length="545" mass="63269">MDPNKLKASKEIYLIQTPKKIEVLMNEVINRSNANRELSSEMLEQLQDLEASSKKFNMNDVTHIAQTLLTMVKSGYLPLYMERAFLHLLDEILLIIHTPTQIQYRLPKIKDEQVLHLVKEYNHKDHPKTLLIIEDDLLFLNKIARLLSEAGFNVLKSHRGNLGLQIIDETLPDCILFGVDLVDITIEEFIEKLKRKVSDFFVPIIAIGHKNQTKLIERIKFETDDSILKPFIMDDLFLKVMRLTDKALRMKNQVNIDELTGIYSRKFMMERLEYYLSNHKEKQFVHSVAIFDLDYFKHVNDKYGHSVGDKVLVEFTKFIRGKIRNTDIFARYGGEEFILLMPRTEEKNAWKKLNLLRKEYSKLHIKVGVKVIQQTFSGGIASAQSSINNPVEILNLADIALYAAKNNGRNRVFIYEPKLKLKKQQSKILIVDDDRFTRQILLDGLNEEEWSLLEATNGREALEIAKREHPKLILLDGLMPEMNGYDVLVEIRKNIRFKQTAIIMLTANQSEENIAKALDAGADDYITKPFSLIELKARINRFLVR</sequence>
<dbReference type="PROSITE" id="PS50110">
    <property type="entry name" value="RESPONSE_REGULATORY"/>
    <property type="match status" value="2"/>
</dbReference>
<feature type="domain" description="Response regulatory" evidence="2">
    <location>
        <begin position="427"/>
        <end position="543"/>
    </location>
</feature>
<name>A0A1S2LVK5_9BACI</name>
<dbReference type="SUPFAM" id="SSF55073">
    <property type="entry name" value="Nucleotide cyclase"/>
    <property type="match status" value="1"/>
</dbReference>
<reference evidence="4 5" key="1">
    <citation type="submission" date="2016-10" db="EMBL/GenBank/DDBJ databases">
        <title>Draft genome sequences of four alkaliphilic bacteria belonging to the Anaerobacillus genus.</title>
        <authorList>
            <person name="Bassil N.M."/>
            <person name="Lloyd J.R."/>
        </authorList>
    </citation>
    <scope>NUCLEOTIDE SEQUENCE [LARGE SCALE GENOMIC DNA]</scope>
    <source>
        <strain evidence="4 5">DSM 18345</strain>
    </source>
</reference>
<dbReference type="SMART" id="SM00448">
    <property type="entry name" value="REC"/>
    <property type="match status" value="2"/>
</dbReference>
<evidence type="ECO:0008006" key="6">
    <source>
        <dbReference type="Google" id="ProtNLM"/>
    </source>
</evidence>
<comment type="caution">
    <text evidence="4">The sequence shown here is derived from an EMBL/GenBank/DDBJ whole genome shotgun (WGS) entry which is preliminary data.</text>
</comment>
<dbReference type="GO" id="GO:0043709">
    <property type="term" value="P:cell adhesion involved in single-species biofilm formation"/>
    <property type="evidence" value="ECO:0007669"/>
    <property type="project" value="TreeGrafter"/>
</dbReference>
<feature type="modified residue" description="4-aspartylphosphate" evidence="1">
    <location>
        <position position="476"/>
    </location>
</feature>
<feature type="domain" description="Response regulatory" evidence="2">
    <location>
        <begin position="129"/>
        <end position="244"/>
    </location>
</feature>
<dbReference type="SMART" id="SM00267">
    <property type="entry name" value="GGDEF"/>
    <property type="match status" value="1"/>
</dbReference>
<evidence type="ECO:0000256" key="1">
    <source>
        <dbReference type="PROSITE-ProRule" id="PRU00169"/>
    </source>
</evidence>
<dbReference type="Gene3D" id="3.40.50.2300">
    <property type="match status" value="2"/>
</dbReference>
<accession>A0A1S2LVK5</accession>
<dbReference type="EMBL" id="MLQR01000004">
    <property type="protein sequence ID" value="OIJ16548.1"/>
    <property type="molecule type" value="Genomic_DNA"/>
</dbReference>
<dbReference type="InterPro" id="IPR000160">
    <property type="entry name" value="GGDEF_dom"/>
</dbReference>
<dbReference type="Gene3D" id="3.30.70.270">
    <property type="match status" value="1"/>
</dbReference>
<evidence type="ECO:0000259" key="3">
    <source>
        <dbReference type="PROSITE" id="PS50887"/>
    </source>
</evidence>
<dbReference type="GO" id="GO:0052621">
    <property type="term" value="F:diguanylate cyclase activity"/>
    <property type="evidence" value="ECO:0007669"/>
    <property type="project" value="TreeGrafter"/>
</dbReference>
<dbReference type="PANTHER" id="PTHR45138:SF24">
    <property type="entry name" value="DIGUANYLATE CYCLASE DGCC-RELATED"/>
    <property type="match status" value="1"/>
</dbReference>
<dbReference type="PANTHER" id="PTHR45138">
    <property type="entry name" value="REGULATORY COMPONENTS OF SENSORY TRANSDUCTION SYSTEM"/>
    <property type="match status" value="1"/>
</dbReference>
<feature type="domain" description="GGDEF" evidence="3">
    <location>
        <begin position="284"/>
        <end position="417"/>
    </location>
</feature>
<dbReference type="InterPro" id="IPR029787">
    <property type="entry name" value="Nucleotide_cyclase"/>
</dbReference>
<dbReference type="GO" id="GO:0000160">
    <property type="term" value="P:phosphorelay signal transduction system"/>
    <property type="evidence" value="ECO:0007669"/>
    <property type="project" value="InterPro"/>
</dbReference>
<dbReference type="Pfam" id="PF00990">
    <property type="entry name" value="GGDEF"/>
    <property type="match status" value="1"/>
</dbReference>